<dbReference type="AlphaFoldDB" id="A0A7T7S286"/>
<sequence>MTRYLRPAVEVAAASAACSWLGATSLTGASSLLRHNFHDREVSLRGGVGAGLGALAASLAAGRALRRQQKPGGPAAAAATAVLCATAAGLVDDLDAGSHDGQAPAKGLHGHLGALACGQVTTGVLKIVVIGGGALVAGSALALQAASHSGPGRNRLPLLVDAAGRTTLIASWANLANLLDLRPGRALKACGLVALGVAAAGGAGAAPSRLLSTGVLAVAAVSLPGDLAERTMLGDTGANALGALLGASLAAHPCPALRATACATGVGLVLASEKVSFSQVIATNRWLSALDQLGRLPA</sequence>
<evidence type="ECO:0000313" key="1">
    <source>
        <dbReference type="EMBL" id="QQM68083.1"/>
    </source>
</evidence>
<dbReference type="RefSeq" id="WP_200277570.1">
    <property type="nucleotide sequence ID" value="NZ_CP066802.1"/>
</dbReference>
<reference evidence="1 2" key="1">
    <citation type="submission" date="2020-12" db="EMBL/GenBank/DDBJ databases">
        <authorList>
            <person name="Zhou J."/>
        </authorList>
    </citation>
    <scope>NUCLEOTIDE SEQUENCE [LARGE SCALE GENOMIC DNA]</scope>
    <source>
        <strain evidence="1 2">CCUG 61299</strain>
    </source>
</reference>
<organism evidence="1 2">
    <name type="scientific">Actinomyces weissii</name>
    <dbReference type="NCBI Taxonomy" id="675090"/>
    <lineage>
        <taxon>Bacteria</taxon>
        <taxon>Bacillati</taxon>
        <taxon>Actinomycetota</taxon>
        <taxon>Actinomycetes</taxon>
        <taxon>Actinomycetales</taxon>
        <taxon>Actinomycetaceae</taxon>
        <taxon>Actinomyces</taxon>
    </lineage>
</organism>
<gene>
    <name evidence="1" type="ORF">JG540_04390</name>
</gene>
<proteinExistence type="predicted"/>
<dbReference type="Proteomes" id="UP000595895">
    <property type="component" value="Chromosome"/>
</dbReference>
<dbReference type="EMBL" id="CP066802">
    <property type="protein sequence ID" value="QQM68083.1"/>
    <property type="molecule type" value="Genomic_DNA"/>
</dbReference>
<keyword evidence="2" id="KW-1185">Reference proteome</keyword>
<dbReference type="KEGG" id="awe:JG540_04390"/>
<accession>A0A7T7S286</accession>
<protein>
    <submittedName>
        <fullName evidence="1">Uncharacterized protein</fullName>
    </submittedName>
</protein>
<evidence type="ECO:0000313" key="2">
    <source>
        <dbReference type="Proteomes" id="UP000595895"/>
    </source>
</evidence>
<name>A0A7T7S286_9ACTO</name>